<dbReference type="Proteomes" id="UP001596157">
    <property type="component" value="Unassembled WGS sequence"/>
</dbReference>
<accession>A0ABW0EVQ7</accession>
<dbReference type="EC" id="2.3.1.-" evidence="1"/>
<dbReference type="Gene3D" id="3.40.630.30">
    <property type="match status" value="1"/>
</dbReference>
<proteinExistence type="predicted"/>
<dbReference type="SUPFAM" id="SSF55729">
    <property type="entry name" value="Acyl-CoA N-acyltransferases (Nat)"/>
    <property type="match status" value="1"/>
</dbReference>
<keyword evidence="1" id="KW-0012">Acyltransferase</keyword>
<evidence type="ECO:0000313" key="1">
    <source>
        <dbReference type="EMBL" id="MFC5290234.1"/>
    </source>
</evidence>
<dbReference type="GO" id="GO:0016746">
    <property type="term" value="F:acyltransferase activity"/>
    <property type="evidence" value="ECO:0007669"/>
    <property type="project" value="UniProtKB-KW"/>
</dbReference>
<gene>
    <name evidence="1" type="ORF">ACFPM7_24540</name>
</gene>
<protein>
    <submittedName>
        <fullName evidence="1">GNAT family N-acetyltransferase</fullName>
        <ecNumber evidence="1">2.3.1.-</ecNumber>
    </submittedName>
</protein>
<dbReference type="InterPro" id="IPR016181">
    <property type="entry name" value="Acyl_CoA_acyltransferase"/>
</dbReference>
<evidence type="ECO:0000313" key="2">
    <source>
        <dbReference type="Proteomes" id="UP001596157"/>
    </source>
</evidence>
<reference evidence="2" key="1">
    <citation type="journal article" date="2019" name="Int. J. Syst. Evol. Microbiol.">
        <title>The Global Catalogue of Microorganisms (GCM) 10K type strain sequencing project: providing services to taxonomists for standard genome sequencing and annotation.</title>
        <authorList>
            <consortium name="The Broad Institute Genomics Platform"/>
            <consortium name="The Broad Institute Genome Sequencing Center for Infectious Disease"/>
            <person name="Wu L."/>
            <person name="Ma J."/>
        </authorList>
    </citation>
    <scope>NUCLEOTIDE SEQUENCE [LARGE SCALE GENOMIC DNA]</scope>
    <source>
        <strain evidence="2">CCUG 59778</strain>
    </source>
</reference>
<dbReference type="EMBL" id="JBHSKF010000015">
    <property type="protein sequence ID" value="MFC5290234.1"/>
    <property type="molecule type" value="Genomic_DNA"/>
</dbReference>
<name>A0ABW0EVQ7_9PSEU</name>
<comment type="caution">
    <text evidence="1">The sequence shown here is derived from an EMBL/GenBank/DDBJ whole genome shotgun (WGS) entry which is preliminary data.</text>
</comment>
<dbReference type="RefSeq" id="WP_378250117.1">
    <property type="nucleotide sequence ID" value="NZ_JBHSKF010000015.1"/>
</dbReference>
<keyword evidence="1" id="KW-0808">Transferase</keyword>
<sequence length="155" mass="17210">MGTIRRAHEPDRAALRALAARAGADSPTESLWKQYKLFGKRGPRAFFTRAALDTTTAKLRRHPTADGFHDPRRPAHLHINLAPEARGTGAELVTRWQDHLRTTGTGCHLQTVVENPRAVRFLGKCGFTPHGDTPAIPGIRWQGGKLHQLTMVWTP</sequence>
<keyword evidence="2" id="KW-1185">Reference proteome</keyword>
<organism evidence="1 2">
    <name type="scientific">Actinokineospora guangxiensis</name>
    <dbReference type="NCBI Taxonomy" id="1490288"/>
    <lineage>
        <taxon>Bacteria</taxon>
        <taxon>Bacillati</taxon>
        <taxon>Actinomycetota</taxon>
        <taxon>Actinomycetes</taxon>
        <taxon>Pseudonocardiales</taxon>
        <taxon>Pseudonocardiaceae</taxon>
        <taxon>Actinokineospora</taxon>
    </lineage>
</organism>